<dbReference type="FunFam" id="3.90.870.10:FF:000008">
    <property type="entry name" value="Threonylcarbamoyl-AMP synthase"/>
    <property type="match status" value="1"/>
</dbReference>
<evidence type="ECO:0000313" key="17">
    <source>
        <dbReference type="Proteomes" id="UP000037146"/>
    </source>
</evidence>
<dbReference type="PIRSF" id="PIRSF004930">
    <property type="entry name" value="Tln_factor_SUA5"/>
    <property type="match status" value="1"/>
</dbReference>
<evidence type="ECO:0000256" key="3">
    <source>
        <dbReference type="ARBA" id="ARBA00012584"/>
    </source>
</evidence>
<dbReference type="GO" id="GO:0000049">
    <property type="term" value="F:tRNA binding"/>
    <property type="evidence" value="ECO:0007669"/>
    <property type="project" value="TreeGrafter"/>
</dbReference>
<feature type="binding site" evidence="14">
    <location>
        <position position="201"/>
    </location>
    <ligand>
        <name>ATP</name>
        <dbReference type="ChEBI" id="CHEBI:30616"/>
    </ligand>
</feature>
<feature type="binding site" evidence="14">
    <location>
        <position position="72"/>
    </location>
    <ligand>
        <name>L-threonine</name>
        <dbReference type="ChEBI" id="CHEBI:57926"/>
    </ligand>
</feature>
<feature type="binding site" evidence="14">
    <location>
        <position position="157"/>
    </location>
    <ligand>
        <name>ATP</name>
        <dbReference type="ChEBI" id="CHEBI:30616"/>
    </ligand>
</feature>
<evidence type="ECO:0000256" key="6">
    <source>
        <dbReference type="ARBA" id="ARBA00022679"/>
    </source>
</evidence>
<keyword evidence="10 13" id="KW-0067">ATP-binding</keyword>
<dbReference type="GO" id="GO:0006450">
    <property type="term" value="P:regulation of translational fidelity"/>
    <property type="evidence" value="ECO:0007669"/>
    <property type="project" value="TreeGrafter"/>
</dbReference>
<evidence type="ECO:0000256" key="5">
    <source>
        <dbReference type="ARBA" id="ARBA00022490"/>
    </source>
</evidence>
<evidence type="ECO:0000313" key="16">
    <source>
        <dbReference type="EMBL" id="KMY52480.1"/>
    </source>
</evidence>
<dbReference type="InterPro" id="IPR038385">
    <property type="entry name" value="Sua5/YwlC_C"/>
</dbReference>
<dbReference type="NCBIfam" id="TIGR00057">
    <property type="entry name" value="L-threonylcarbamoyladenylate synthase"/>
    <property type="match status" value="1"/>
</dbReference>
<keyword evidence="17" id="KW-1185">Reference proteome</keyword>
<dbReference type="PANTHER" id="PTHR17490">
    <property type="entry name" value="SUA5"/>
    <property type="match status" value="1"/>
</dbReference>
<accession>A0A0K9H0V9</accession>
<organism evidence="16 17">
    <name type="scientific">Peribacillus loiseleuriae</name>
    <dbReference type="NCBI Taxonomy" id="1679170"/>
    <lineage>
        <taxon>Bacteria</taxon>
        <taxon>Bacillati</taxon>
        <taxon>Bacillota</taxon>
        <taxon>Bacilli</taxon>
        <taxon>Bacillales</taxon>
        <taxon>Bacillaceae</taxon>
        <taxon>Peribacillus</taxon>
    </lineage>
</organism>
<dbReference type="Gene3D" id="3.40.50.11030">
    <property type="entry name" value="Threonylcarbamoyl-AMP synthase, C-terminal domain"/>
    <property type="match status" value="1"/>
</dbReference>
<dbReference type="PANTHER" id="PTHR17490:SF16">
    <property type="entry name" value="THREONYLCARBAMOYL-AMP SYNTHASE"/>
    <property type="match status" value="1"/>
</dbReference>
<dbReference type="Gene3D" id="3.90.870.10">
    <property type="entry name" value="DHBP synthase"/>
    <property type="match status" value="1"/>
</dbReference>
<evidence type="ECO:0000256" key="13">
    <source>
        <dbReference type="PIRNR" id="PIRNR004930"/>
    </source>
</evidence>
<comment type="catalytic activity">
    <reaction evidence="12 13">
        <text>L-threonine + hydrogencarbonate + ATP = L-threonylcarbamoyladenylate + diphosphate + H2O</text>
        <dbReference type="Rhea" id="RHEA:36407"/>
        <dbReference type="ChEBI" id="CHEBI:15377"/>
        <dbReference type="ChEBI" id="CHEBI:17544"/>
        <dbReference type="ChEBI" id="CHEBI:30616"/>
        <dbReference type="ChEBI" id="CHEBI:33019"/>
        <dbReference type="ChEBI" id="CHEBI:57926"/>
        <dbReference type="ChEBI" id="CHEBI:73682"/>
        <dbReference type="EC" id="2.7.7.87"/>
    </reaction>
</comment>
<dbReference type="EC" id="2.7.7.87" evidence="3 13"/>
<feature type="binding site" evidence="14">
    <location>
        <position position="123"/>
    </location>
    <ligand>
        <name>ATP</name>
        <dbReference type="ChEBI" id="CHEBI:30616"/>
    </ligand>
</feature>
<dbReference type="Proteomes" id="UP000037146">
    <property type="component" value="Unassembled WGS sequence"/>
</dbReference>
<feature type="binding site" evidence="14">
    <location>
        <position position="147"/>
    </location>
    <ligand>
        <name>L-threonine</name>
        <dbReference type="ChEBI" id="CHEBI:57926"/>
    </ligand>
</feature>
<keyword evidence="5 13" id="KW-0963">Cytoplasm</keyword>
<dbReference type="RefSeq" id="WP_049683885.1">
    <property type="nucleotide sequence ID" value="NZ_LFZW01000001.1"/>
</dbReference>
<gene>
    <name evidence="16" type="ORF">AC625_22585</name>
</gene>
<evidence type="ECO:0000256" key="14">
    <source>
        <dbReference type="PIRSR" id="PIRSR004930-1"/>
    </source>
</evidence>
<dbReference type="GO" id="GO:0008033">
    <property type="term" value="P:tRNA processing"/>
    <property type="evidence" value="ECO:0007669"/>
    <property type="project" value="UniProtKB-KW"/>
</dbReference>
<evidence type="ECO:0000259" key="15">
    <source>
        <dbReference type="PROSITE" id="PS51163"/>
    </source>
</evidence>
<reference evidence="17" key="1">
    <citation type="submission" date="2015-07" db="EMBL/GenBank/DDBJ databases">
        <title>Genome sequencing project for genomic taxonomy and phylogenomics of Bacillus-like bacteria.</title>
        <authorList>
            <person name="Liu B."/>
            <person name="Wang J."/>
            <person name="Zhu Y."/>
            <person name="Liu G."/>
            <person name="Chen Q."/>
            <person name="Chen Z."/>
            <person name="Lan J."/>
            <person name="Che J."/>
            <person name="Ge C."/>
            <person name="Shi H."/>
            <person name="Pan Z."/>
            <person name="Liu X."/>
        </authorList>
    </citation>
    <scope>NUCLEOTIDE SEQUENCE [LARGE SCALE GENOMIC DNA]</scope>
    <source>
        <strain evidence="17">FJAT-27997</strain>
    </source>
</reference>
<evidence type="ECO:0000256" key="8">
    <source>
        <dbReference type="ARBA" id="ARBA00022695"/>
    </source>
</evidence>
<keyword evidence="7 13" id="KW-0819">tRNA processing</keyword>
<feature type="binding site" evidence="14">
    <location>
        <position position="127"/>
    </location>
    <ligand>
        <name>L-threonine</name>
        <dbReference type="ChEBI" id="CHEBI:57926"/>
    </ligand>
</feature>
<dbReference type="PATRIC" id="fig|1679170.3.peg.5092"/>
<feature type="binding site" evidence="14">
    <location>
        <position position="240"/>
    </location>
    <ligand>
        <name>ATP</name>
        <dbReference type="ChEBI" id="CHEBI:30616"/>
    </ligand>
</feature>
<dbReference type="AlphaFoldDB" id="A0A0K9H0V9"/>
<comment type="function">
    <text evidence="13">Required for the formation of a threonylcarbamoyl group on adenosine at position 37 (t(6)A37) in tRNAs that read codons beginning with adenine.</text>
</comment>
<dbReference type="STRING" id="1679170.AC625_22585"/>
<dbReference type="FunFam" id="3.40.50.11030:FF:000001">
    <property type="entry name" value="Threonylcarbamoyl-AMP synthase"/>
    <property type="match status" value="1"/>
</dbReference>
<comment type="similarity">
    <text evidence="2 13">Belongs to the SUA5 family.</text>
</comment>
<evidence type="ECO:0000256" key="4">
    <source>
        <dbReference type="ARBA" id="ARBA00015492"/>
    </source>
</evidence>
<dbReference type="Pfam" id="PF03481">
    <property type="entry name" value="Sua5_C"/>
    <property type="match status" value="1"/>
</dbReference>
<dbReference type="EMBL" id="LFZW01000001">
    <property type="protein sequence ID" value="KMY52480.1"/>
    <property type="molecule type" value="Genomic_DNA"/>
</dbReference>
<dbReference type="Pfam" id="PF01300">
    <property type="entry name" value="Sua5_yciO_yrdC"/>
    <property type="match status" value="1"/>
</dbReference>
<keyword evidence="6 13" id="KW-0808">Transferase</keyword>
<evidence type="ECO:0000256" key="12">
    <source>
        <dbReference type="ARBA" id="ARBA00048366"/>
    </source>
</evidence>
<dbReference type="GO" id="GO:0005524">
    <property type="term" value="F:ATP binding"/>
    <property type="evidence" value="ECO:0007669"/>
    <property type="project" value="UniProtKB-UniRule"/>
</dbReference>
<evidence type="ECO:0000256" key="11">
    <source>
        <dbReference type="ARBA" id="ARBA00029774"/>
    </source>
</evidence>
<evidence type="ECO:0000256" key="1">
    <source>
        <dbReference type="ARBA" id="ARBA00004496"/>
    </source>
</evidence>
<keyword evidence="8 13" id="KW-0548">Nucleotidyltransferase</keyword>
<dbReference type="InterPro" id="IPR005145">
    <property type="entry name" value="Sua5_C"/>
</dbReference>
<evidence type="ECO:0000256" key="10">
    <source>
        <dbReference type="ARBA" id="ARBA00022840"/>
    </source>
</evidence>
<comment type="subcellular location">
    <subcellularLocation>
        <location evidence="1 13">Cytoplasm</location>
    </subcellularLocation>
</comment>
<evidence type="ECO:0000256" key="2">
    <source>
        <dbReference type="ARBA" id="ARBA00007663"/>
    </source>
</evidence>
<dbReference type="OrthoDB" id="9814580at2"/>
<name>A0A0K9H0V9_9BACI</name>
<dbReference type="SUPFAM" id="SSF55821">
    <property type="entry name" value="YrdC/RibB"/>
    <property type="match status" value="1"/>
</dbReference>
<feature type="domain" description="YrdC-like" evidence="15">
    <location>
        <begin position="18"/>
        <end position="205"/>
    </location>
</feature>
<dbReference type="PROSITE" id="PS51163">
    <property type="entry name" value="YRDC"/>
    <property type="match status" value="1"/>
</dbReference>
<sequence length="348" mass="37363">METNLWIVDKSVDKKKGYPQLIEAAHLLAENEVVAFPTETVYGLGGNAKSDEAVRKIFGAKGRPNDNPLIVHVASMEQLNEITVEIPKLAKTLINEFWPGPLTLILEKKEGVLSTSVTAGLRTVGVRMPDHPVALELIRASGVPIAAPSANTSGKPSPTTAKHVSDDLNGKIAGIVDGGPTGVGVESTVLDCTVSVPVILRPGGVTKEALEAVIGPIKEDAALKNQAVTPKSPGMKYTHYAPNAPLILIEGSREFFQQIVDQYKAEGKKVAVMVPEEHADDYQSDYLVRSGSLANLQSVAARLYDTLRTFNDLDVDIILAEVYPETGIGQAIMNRLHKAAGHQLIKEK</sequence>
<protein>
    <recommendedName>
        <fullName evidence="4 13">Threonylcarbamoyl-AMP synthase</fullName>
        <shortName evidence="13">TC-AMP synthase</shortName>
        <ecNumber evidence="3 13">2.7.7.87</ecNumber>
    </recommendedName>
    <alternativeName>
        <fullName evidence="11 13">L-threonylcarbamoyladenylate synthase</fullName>
    </alternativeName>
</protein>
<dbReference type="InterPro" id="IPR050156">
    <property type="entry name" value="TC-AMP_synthase_SUA5"/>
</dbReference>
<dbReference type="InterPro" id="IPR006070">
    <property type="entry name" value="Sua5-like_dom"/>
</dbReference>
<proteinExistence type="inferred from homology"/>
<feature type="binding site" evidence="14">
    <location>
        <position position="63"/>
    </location>
    <ligand>
        <name>ATP</name>
        <dbReference type="ChEBI" id="CHEBI:30616"/>
    </ligand>
</feature>
<dbReference type="InterPro" id="IPR010923">
    <property type="entry name" value="T(6)A37_SUA5"/>
</dbReference>
<dbReference type="GO" id="GO:0061710">
    <property type="term" value="F:L-threonylcarbamoyladenylate synthase"/>
    <property type="evidence" value="ECO:0007669"/>
    <property type="project" value="UniProtKB-EC"/>
</dbReference>
<keyword evidence="9 13" id="KW-0547">Nucleotide-binding</keyword>
<comment type="caution">
    <text evidence="16">The sequence shown here is derived from an EMBL/GenBank/DDBJ whole genome shotgun (WGS) entry which is preliminary data.</text>
</comment>
<dbReference type="GO" id="GO:0005737">
    <property type="term" value="C:cytoplasm"/>
    <property type="evidence" value="ECO:0007669"/>
    <property type="project" value="UniProtKB-SubCell"/>
</dbReference>
<feature type="binding site" evidence="14">
    <location>
        <position position="149"/>
    </location>
    <ligand>
        <name>ATP</name>
        <dbReference type="ChEBI" id="CHEBI:30616"/>
    </ligand>
</feature>
<dbReference type="GO" id="GO:0003725">
    <property type="term" value="F:double-stranded RNA binding"/>
    <property type="evidence" value="ECO:0007669"/>
    <property type="project" value="UniProtKB-UniRule"/>
</dbReference>
<feature type="binding site" evidence="14">
    <location>
        <position position="187"/>
    </location>
    <ligand>
        <name>L-threonine</name>
        <dbReference type="ChEBI" id="CHEBI:57926"/>
    </ligand>
</feature>
<feature type="binding site" evidence="14">
    <location>
        <position position="40"/>
    </location>
    <ligand>
        <name>L-threonine</name>
        <dbReference type="ChEBI" id="CHEBI:57926"/>
    </ligand>
</feature>
<dbReference type="InterPro" id="IPR017945">
    <property type="entry name" value="DHBP_synth_RibB-like_a/b_dom"/>
</dbReference>
<feature type="binding site" evidence="14">
    <location>
        <position position="67"/>
    </location>
    <ligand>
        <name>ATP</name>
        <dbReference type="ChEBI" id="CHEBI:30616"/>
    </ligand>
</feature>
<evidence type="ECO:0000256" key="7">
    <source>
        <dbReference type="ARBA" id="ARBA00022694"/>
    </source>
</evidence>
<evidence type="ECO:0000256" key="9">
    <source>
        <dbReference type="ARBA" id="ARBA00022741"/>
    </source>
</evidence>